<evidence type="ECO:0000313" key="6">
    <source>
        <dbReference type="Proteomes" id="UP000029500"/>
    </source>
</evidence>
<dbReference type="InterPro" id="IPR018060">
    <property type="entry name" value="HTH_AraC"/>
</dbReference>
<dbReference type="InterPro" id="IPR046532">
    <property type="entry name" value="DUF6597"/>
</dbReference>
<dbReference type="InterPro" id="IPR050204">
    <property type="entry name" value="AraC_XylS_family_regulators"/>
</dbReference>
<dbReference type="PANTHER" id="PTHR46796:SF13">
    <property type="entry name" value="HTH-TYPE TRANSCRIPTIONAL ACTIVATOR RHAS"/>
    <property type="match status" value="1"/>
</dbReference>
<dbReference type="PROSITE" id="PS01124">
    <property type="entry name" value="HTH_ARAC_FAMILY_2"/>
    <property type="match status" value="1"/>
</dbReference>
<proteinExistence type="predicted"/>
<dbReference type="EMBL" id="CP009287">
    <property type="protein sequence ID" value="AIQ69721.1"/>
    <property type="molecule type" value="Genomic_DNA"/>
</dbReference>
<dbReference type="GO" id="GO:0043565">
    <property type="term" value="F:sequence-specific DNA binding"/>
    <property type="evidence" value="ECO:0007669"/>
    <property type="project" value="InterPro"/>
</dbReference>
<dbReference type="KEGG" id="pgm:PGRAT_20390"/>
<dbReference type="RefSeq" id="WP_025703125.1">
    <property type="nucleotide sequence ID" value="NZ_CP009287.1"/>
</dbReference>
<accession>A0A089M7D8</accession>
<reference evidence="5 6" key="1">
    <citation type="submission" date="2014-08" db="EMBL/GenBank/DDBJ databases">
        <title>Comparative genomics of the Paenibacillus odorifer group.</title>
        <authorList>
            <person name="den Bakker H.C."/>
            <person name="Tsai Y.-C."/>
            <person name="Martin N."/>
            <person name="Korlach J."/>
            <person name="Wiedmann M."/>
        </authorList>
    </citation>
    <scope>NUCLEOTIDE SEQUENCE [LARGE SCALE GENOMIC DNA]</scope>
    <source>
        <strain evidence="5 6">DSM 15220</strain>
    </source>
</reference>
<dbReference type="HOGENOM" id="CLU_066193_4_1_9"/>
<protein>
    <recommendedName>
        <fullName evidence="4">HTH araC/xylS-type domain-containing protein</fullName>
    </recommendedName>
</protein>
<sequence length="288" mass="32599">MFDLSELYYPITANPAGASEFLPSKALRPYIRCFWGSAALQQAGAFEAKTPRVETASLIQGPEVIIPDTCMDIIWEWDAATGEAGGMFCGINDAPFETGQADQPAVQLYFAIRFHFWAVHLFADEHLRDVLNVHVPVEQYFGLFCSELGHRLQASRTFTECIAAAENYLLRRLDRRSGGGSDSMMNAVYSILKHRGVVNAKELENSAGVSSRQLERLFREYIGLTPKKTADLVRFQNVWLDLYLSPPPHKAMLDMVYDYRYTHQSHMINSFKRFAGKTPLEALAYARR</sequence>
<organism evidence="5 6">
    <name type="scientific">Paenibacillus graminis</name>
    <dbReference type="NCBI Taxonomy" id="189425"/>
    <lineage>
        <taxon>Bacteria</taxon>
        <taxon>Bacillati</taxon>
        <taxon>Bacillota</taxon>
        <taxon>Bacilli</taxon>
        <taxon>Bacillales</taxon>
        <taxon>Paenibacillaceae</taxon>
        <taxon>Paenibacillus</taxon>
    </lineage>
</organism>
<keyword evidence="2" id="KW-0238">DNA-binding</keyword>
<keyword evidence="3" id="KW-0804">Transcription</keyword>
<evidence type="ECO:0000256" key="3">
    <source>
        <dbReference type="ARBA" id="ARBA00023163"/>
    </source>
</evidence>
<gene>
    <name evidence="5" type="ORF">PGRAT_20390</name>
</gene>
<dbReference type="AlphaFoldDB" id="A0A089M7D8"/>
<feature type="domain" description="HTH araC/xylS-type" evidence="4">
    <location>
        <begin position="182"/>
        <end position="285"/>
    </location>
</feature>
<dbReference type="PANTHER" id="PTHR46796">
    <property type="entry name" value="HTH-TYPE TRANSCRIPTIONAL ACTIVATOR RHAS-RELATED"/>
    <property type="match status" value="1"/>
</dbReference>
<dbReference type="Pfam" id="PF12833">
    <property type="entry name" value="HTH_18"/>
    <property type="match status" value="1"/>
</dbReference>
<dbReference type="eggNOG" id="COG2207">
    <property type="taxonomic scope" value="Bacteria"/>
</dbReference>
<dbReference type="GO" id="GO:0003700">
    <property type="term" value="F:DNA-binding transcription factor activity"/>
    <property type="evidence" value="ECO:0007669"/>
    <property type="project" value="InterPro"/>
</dbReference>
<dbReference type="Proteomes" id="UP000029500">
    <property type="component" value="Chromosome"/>
</dbReference>
<evidence type="ECO:0000256" key="1">
    <source>
        <dbReference type="ARBA" id="ARBA00023015"/>
    </source>
</evidence>
<evidence type="ECO:0000259" key="4">
    <source>
        <dbReference type="PROSITE" id="PS01124"/>
    </source>
</evidence>
<dbReference type="Gene3D" id="1.10.10.60">
    <property type="entry name" value="Homeodomain-like"/>
    <property type="match status" value="1"/>
</dbReference>
<keyword evidence="6" id="KW-1185">Reference proteome</keyword>
<dbReference type="SMART" id="SM00342">
    <property type="entry name" value="HTH_ARAC"/>
    <property type="match status" value="1"/>
</dbReference>
<keyword evidence="1" id="KW-0805">Transcription regulation</keyword>
<dbReference type="STRING" id="189425.PGRAT_20390"/>
<name>A0A089M7D8_9BACL</name>
<evidence type="ECO:0000256" key="2">
    <source>
        <dbReference type="ARBA" id="ARBA00023125"/>
    </source>
</evidence>
<dbReference type="Pfam" id="PF20240">
    <property type="entry name" value="DUF6597"/>
    <property type="match status" value="1"/>
</dbReference>
<evidence type="ECO:0000313" key="5">
    <source>
        <dbReference type="EMBL" id="AIQ69721.1"/>
    </source>
</evidence>